<protein>
    <submittedName>
        <fullName evidence="3">Uncharacterized protein</fullName>
    </submittedName>
</protein>
<dbReference type="GO" id="GO:0000127">
    <property type="term" value="C:transcription factor TFIIIC complex"/>
    <property type="evidence" value="ECO:0007669"/>
    <property type="project" value="TreeGrafter"/>
</dbReference>
<feature type="region of interest" description="Disordered" evidence="2">
    <location>
        <begin position="1"/>
        <end position="62"/>
    </location>
</feature>
<dbReference type="SUPFAM" id="SSF48452">
    <property type="entry name" value="TPR-like"/>
    <property type="match status" value="3"/>
</dbReference>
<dbReference type="PANTHER" id="PTHR23082:SF0">
    <property type="entry name" value="GENERAL TRANSCRIPTION FACTOR 3C POLYPEPTIDE 3"/>
    <property type="match status" value="1"/>
</dbReference>
<dbReference type="SMART" id="SM00028">
    <property type="entry name" value="TPR"/>
    <property type="match status" value="8"/>
</dbReference>
<dbReference type="Pfam" id="PF13176">
    <property type="entry name" value="TPR_7"/>
    <property type="match status" value="1"/>
</dbReference>
<evidence type="ECO:0000313" key="3">
    <source>
        <dbReference type="EMBL" id="KZN08821.1"/>
    </source>
</evidence>
<feature type="repeat" description="TPR" evidence="1">
    <location>
        <begin position="266"/>
        <end position="299"/>
    </location>
</feature>
<reference evidence="3" key="1">
    <citation type="journal article" date="2016" name="Nat. Genet.">
        <title>A high-quality carrot genome assembly provides new insights into carotenoid accumulation and asterid genome evolution.</title>
        <authorList>
            <person name="Iorizzo M."/>
            <person name="Ellison S."/>
            <person name="Senalik D."/>
            <person name="Zeng P."/>
            <person name="Satapoomin P."/>
            <person name="Huang J."/>
            <person name="Bowman M."/>
            <person name="Iovene M."/>
            <person name="Sanseverino W."/>
            <person name="Cavagnaro P."/>
            <person name="Yildiz M."/>
            <person name="Macko-Podgorni A."/>
            <person name="Moranska E."/>
            <person name="Grzebelus E."/>
            <person name="Grzebelus D."/>
            <person name="Ashrafi H."/>
            <person name="Zheng Z."/>
            <person name="Cheng S."/>
            <person name="Spooner D."/>
            <person name="Van Deynze A."/>
            <person name="Simon P."/>
        </authorList>
    </citation>
    <scope>NUCLEOTIDE SEQUENCE [LARGE SCALE GENOMIC DNA]</scope>
    <source>
        <tissue evidence="3">Leaf</tissue>
    </source>
</reference>
<dbReference type="InterPro" id="IPR039340">
    <property type="entry name" value="Tfc4/TFIIIC-102/Sfc4"/>
</dbReference>
<dbReference type="Pfam" id="PF13414">
    <property type="entry name" value="TPR_11"/>
    <property type="match status" value="1"/>
</dbReference>
<evidence type="ECO:0000256" key="1">
    <source>
        <dbReference type="PROSITE-ProRule" id="PRU00339"/>
    </source>
</evidence>
<dbReference type="PANTHER" id="PTHR23082">
    <property type="entry name" value="TRANSCRIPTION INITIATION FACTOR IIIC TFIIIC , POLYPEPTIDE 3-RELATED"/>
    <property type="match status" value="1"/>
</dbReference>
<dbReference type="InterPro" id="IPR019734">
    <property type="entry name" value="TPR_rpt"/>
</dbReference>
<dbReference type="PROSITE" id="PS50005">
    <property type="entry name" value="TPR"/>
    <property type="match status" value="1"/>
</dbReference>
<dbReference type="Gene3D" id="1.25.40.10">
    <property type="entry name" value="Tetratricopeptide repeat domain"/>
    <property type="match status" value="3"/>
</dbReference>
<accession>A0A166GD20</accession>
<feature type="compositionally biased region" description="Acidic residues" evidence="2">
    <location>
        <begin position="32"/>
        <end position="57"/>
    </location>
</feature>
<dbReference type="STRING" id="79200.A0A166GD20"/>
<name>A0A166GD20_DAUCS</name>
<dbReference type="AlphaFoldDB" id="A0A166GD20"/>
<keyword evidence="1" id="KW-0802">TPR repeat</keyword>
<dbReference type="InterPro" id="IPR011990">
    <property type="entry name" value="TPR-like_helical_dom_sf"/>
</dbReference>
<dbReference type="GO" id="GO:0006383">
    <property type="term" value="P:transcription by RNA polymerase III"/>
    <property type="evidence" value="ECO:0007669"/>
    <property type="project" value="InterPro"/>
</dbReference>
<feature type="compositionally biased region" description="Basic residues" evidence="2">
    <location>
        <begin position="140"/>
        <end position="160"/>
    </location>
</feature>
<dbReference type="Gramene" id="KZN08821">
    <property type="protein sequence ID" value="KZN08821"/>
    <property type="gene ID" value="DCAR_001477"/>
</dbReference>
<comment type="caution">
    <text evidence="3">The sequence shown here is derived from an EMBL/GenBank/DDBJ whole genome shotgun (WGS) entry which is preliminary data.</text>
</comment>
<feature type="compositionally biased region" description="Low complexity" evidence="2">
    <location>
        <begin position="9"/>
        <end position="24"/>
    </location>
</feature>
<feature type="region of interest" description="Disordered" evidence="2">
    <location>
        <begin position="136"/>
        <end position="160"/>
    </location>
</feature>
<dbReference type="OMA" id="SSPNMKF"/>
<gene>
    <name evidence="3" type="ORF">DCAR_001477</name>
</gene>
<dbReference type="Pfam" id="PF13181">
    <property type="entry name" value="TPR_8"/>
    <property type="match status" value="1"/>
</dbReference>
<proteinExistence type="predicted"/>
<sequence>MEEDEQIATDNVTNSTSTNTNQTTLYSPLQLEAEDEYGDDDGNDDVGDEEEEEEEDDMSYKMRFEGEMDPLDFIENDASAVDKYHQFQRIENEYEALAARKRKSLSTPLSSSNPSKKLRNDDDHVETFEEIMEAMAYNSGRKRRRKNKKKGRRRGSKKKVNPVVARKLGEATLHYSNERYEEARCLLKEVIRLDPYLPDPYYKLGLVYEQLKDKKKQMGCYMLAAHSSPKDGSLWKLLVLLSVEEGNNEQAMYCLSKAITADPQDLSLRFDRASLYVELGDYLKAAESYEQISRLRPELVEAELRPELVEALKKATKLYQKCGQRERAVSILEEYVKRNQTEAEISIIYLLVSMLIEGRAYIKALNHIEHAQQAIFCVLQRGNACDRPQIVTEVADSLANLKHYELALKYYMMLEAIGDNDSGVLYSRIAECNLHLGDRLRSIEYYYKALPKLNDSVDTRLKLASLLLEESKDDEAISILCPPTDHECTYEHNLDKPELWWTNFTIKLKLSQIYKDRGSLDSFVDTIYPCVRKSFLEAIQQKDRAKRKLTRSELFERAKVLDNRQNDNVFHGFRPMASTSDLTKATRAKKLLQKKEALREEKRAAALAAGVEYKSDESDVEPPQVTRRRPLPNLLVDEEYHCLIIDLCKSLASLQKYWEALEIIDISLKLACSTLSVERKEELRSIGAQIAYNIGDPSHGWDCARYIVNQHPYSFAAWNCYYKVISRLDNRYSKHGKFLHSMRVKHKDCVPPYIIFGHQLTMISQHQAAAKDYLEAYKLMPDNPLINLCVGSALINLALGHRLQNKHQCVMQGLAFLFKNLLLSENSQEALYNIARAYHHVGLVTLAATFYEKVLAIREKDYPIPKLPNENQDGVESRKPGYCDLGREAAYNLHLIYKSSGAVDLARQACQTKLTGTVAMKHNRNLRTGTDTPIIDAIAPRSSSIAFLSASLSVSTKPRFAY</sequence>
<organism evidence="3">
    <name type="scientific">Daucus carota subsp. sativus</name>
    <name type="common">Carrot</name>
    <dbReference type="NCBI Taxonomy" id="79200"/>
    <lineage>
        <taxon>Eukaryota</taxon>
        <taxon>Viridiplantae</taxon>
        <taxon>Streptophyta</taxon>
        <taxon>Embryophyta</taxon>
        <taxon>Tracheophyta</taxon>
        <taxon>Spermatophyta</taxon>
        <taxon>Magnoliopsida</taxon>
        <taxon>eudicotyledons</taxon>
        <taxon>Gunneridae</taxon>
        <taxon>Pentapetalae</taxon>
        <taxon>asterids</taxon>
        <taxon>campanulids</taxon>
        <taxon>Apiales</taxon>
        <taxon>Apiaceae</taxon>
        <taxon>Apioideae</taxon>
        <taxon>Scandiceae</taxon>
        <taxon>Daucinae</taxon>
        <taxon>Daucus</taxon>
        <taxon>Daucus sect. Daucus</taxon>
    </lineage>
</organism>
<evidence type="ECO:0000256" key="2">
    <source>
        <dbReference type="SAM" id="MobiDB-lite"/>
    </source>
</evidence>
<dbReference type="EMBL" id="LNRQ01000001">
    <property type="protein sequence ID" value="KZN08821.1"/>
    <property type="molecule type" value="Genomic_DNA"/>
</dbReference>
<dbReference type="FunFam" id="1.25.40.10:FF:000413">
    <property type="entry name" value="General transcription factor 3C polypeptide 3"/>
    <property type="match status" value="1"/>
</dbReference>